<comment type="caution">
    <text evidence="4">The sequence shown here is derived from an EMBL/GenBank/DDBJ whole genome shotgun (WGS) entry which is preliminary data.</text>
</comment>
<keyword evidence="2" id="KW-0040">ANK repeat</keyword>
<dbReference type="Pfam" id="PF12796">
    <property type="entry name" value="Ank_2"/>
    <property type="match status" value="1"/>
</dbReference>
<dbReference type="AlphaFoldDB" id="A0AA39YSX1"/>
<feature type="region of interest" description="Disordered" evidence="3">
    <location>
        <begin position="472"/>
        <end position="496"/>
    </location>
</feature>
<proteinExistence type="predicted"/>
<evidence type="ECO:0000256" key="1">
    <source>
        <dbReference type="ARBA" id="ARBA00022737"/>
    </source>
</evidence>
<protein>
    <submittedName>
        <fullName evidence="4">Ankyrin repeat-containing domain protein</fullName>
    </submittedName>
</protein>
<keyword evidence="1" id="KW-0677">Repeat</keyword>
<accession>A0AA39YSX1</accession>
<dbReference type="Gene3D" id="1.25.40.20">
    <property type="entry name" value="Ankyrin repeat-containing domain"/>
    <property type="match status" value="3"/>
</dbReference>
<dbReference type="InterPro" id="IPR002110">
    <property type="entry name" value="Ankyrin_rpt"/>
</dbReference>
<reference evidence="4" key="1">
    <citation type="submission" date="2023-06" db="EMBL/GenBank/DDBJ databases">
        <title>Genome-scale phylogeny and comparative genomics of the fungal order Sordariales.</title>
        <authorList>
            <consortium name="Lawrence Berkeley National Laboratory"/>
            <person name="Hensen N."/>
            <person name="Bonometti L."/>
            <person name="Westerberg I."/>
            <person name="Brannstrom I.O."/>
            <person name="Guillou S."/>
            <person name="Cros-Aarteil S."/>
            <person name="Calhoun S."/>
            <person name="Haridas S."/>
            <person name="Kuo A."/>
            <person name="Mondo S."/>
            <person name="Pangilinan J."/>
            <person name="Riley R."/>
            <person name="Labutti K."/>
            <person name="Andreopoulos B."/>
            <person name="Lipzen A."/>
            <person name="Chen C."/>
            <person name="Yanf M."/>
            <person name="Daum C."/>
            <person name="Ng V."/>
            <person name="Clum A."/>
            <person name="Steindorff A."/>
            <person name="Ohm R."/>
            <person name="Martin F."/>
            <person name="Silar P."/>
            <person name="Natvig D."/>
            <person name="Lalanne C."/>
            <person name="Gautier V."/>
            <person name="Ament-Velasquez S.L."/>
            <person name="Kruys A."/>
            <person name="Hutchinson M.I."/>
            <person name="Powell A.J."/>
            <person name="Barry K."/>
            <person name="Miller A.N."/>
            <person name="Grigoriev I.V."/>
            <person name="Debuchy R."/>
            <person name="Gladieux P."/>
            <person name="Thoren M.H."/>
            <person name="Johannesson H."/>
        </authorList>
    </citation>
    <scope>NUCLEOTIDE SEQUENCE</scope>
    <source>
        <strain evidence="4">SMH2532-1</strain>
    </source>
</reference>
<evidence type="ECO:0000256" key="3">
    <source>
        <dbReference type="SAM" id="MobiDB-lite"/>
    </source>
</evidence>
<dbReference type="EMBL" id="JAULSV010000001">
    <property type="protein sequence ID" value="KAK0657993.1"/>
    <property type="molecule type" value="Genomic_DNA"/>
</dbReference>
<evidence type="ECO:0000313" key="5">
    <source>
        <dbReference type="Proteomes" id="UP001174936"/>
    </source>
</evidence>
<evidence type="ECO:0000256" key="2">
    <source>
        <dbReference type="ARBA" id="ARBA00023043"/>
    </source>
</evidence>
<evidence type="ECO:0000313" key="4">
    <source>
        <dbReference type="EMBL" id="KAK0657993.1"/>
    </source>
</evidence>
<organism evidence="4 5">
    <name type="scientific">Cercophora newfieldiana</name>
    <dbReference type="NCBI Taxonomy" id="92897"/>
    <lineage>
        <taxon>Eukaryota</taxon>
        <taxon>Fungi</taxon>
        <taxon>Dikarya</taxon>
        <taxon>Ascomycota</taxon>
        <taxon>Pezizomycotina</taxon>
        <taxon>Sordariomycetes</taxon>
        <taxon>Sordariomycetidae</taxon>
        <taxon>Sordariales</taxon>
        <taxon>Lasiosphaeriaceae</taxon>
        <taxon>Cercophora</taxon>
    </lineage>
</organism>
<name>A0AA39YSX1_9PEZI</name>
<dbReference type="InterPro" id="IPR036770">
    <property type="entry name" value="Ankyrin_rpt-contain_sf"/>
</dbReference>
<gene>
    <name evidence="4" type="ORF">B0T16DRAFT_386430</name>
</gene>
<dbReference type="SMART" id="SM00248">
    <property type="entry name" value="ANK"/>
    <property type="match status" value="6"/>
</dbReference>
<dbReference type="Proteomes" id="UP001174936">
    <property type="component" value="Unassembled WGS sequence"/>
</dbReference>
<keyword evidence="5" id="KW-1185">Reference proteome</keyword>
<sequence length="496" mass="54042">MDTLMATRAPPPGMVPYADMSPAPPGVTLLDLPNETLSEIFDWIVPEGWHAIRGGVAGDDGSRRAKFVKLRLVCKQFDQLFSRIAFLRLDYRHLGPVTVRNPMTVVWMLANKVNIEKDNRGPGISADVSHWVTSASSIPFGEARNLQAMAEHNFLTNAAFTVFVANLGTFNALKEMKLRLQVSSQANEDPLSDTMKLVMASYLGIAPLVAGLLDNGTNVDAVDERFGFAVFSAALGNHPEIINMLADRGADLYQPARARINSSQINSFEAAAERGNAEALEALIARAPVKNSVAALLSRCLVIASKRGHVGVLQTLLSQQRIKINLTTSKNCNCIFYAAENGHREIMAILAAHPGLFLHAAKPPSRGCSTDSSETALTIASRNGWADVVRIILARREYPGYLSGNRALRCAASGGHVNVMHALLSSPKISELCLVAGHDDDDFALILKCARELGYKERVQAMEDYVTRRDLEARKPPVGDEDDDMEFSAPAKRVKI</sequence>
<dbReference type="PANTHER" id="PTHR24198">
    <property type="entry name" value="ANKYRIN REPEAT AND PROTEIN KINASE DOMAIN-CONTAINING PROTEIN"/>
    <property type="match status" value="1"/>
</dbReference>
<dbReference type="SUPFAM" id="SSF48403">
    <property type="entry name" value="Ankyrin repeat"/>
    <property type="match status" value="1"/>
</dbReference>
<dbReference type="PANTHER" id="PTHR24198:SF165">
    <property type="entry name" value="ANKYRIN REPEAT-CONTAINING PROTEIN-RELATED"/>
    <property type="match status" value="1"/>
</dbReference>